<feature type="domain" description="Fibronectin type-III" evidence="3">
    <location>
        <begin position="110"/>
        <end position="214"/>
    </location>
</feature>
<sequence length="485" mass="53461">MSPSRTVPPRVCADVEMVVGFGSLGKDAIISVCVIAFPEPNDIRLSRDGRLVRPKRYKARFSYTEQPRGILTITLKNVRQQDFNSTYRLYMENSIKQFSQTKVKLSPRGPPRCPISLEVSKVSSNYVTLQWHAGSDGGQEQTFFVLRHSGLNNDSRELGRRQEVTASDVTQYSRQAVNVTGLQQKTDYFFSISASNGFGSAKNCEIVNASTIATTGAEALSDSEDSTPTVIFVVVGIVIVILIIIVVAAVVAIVLRRRRRRDRAADRLSQDDPSTYPRDAALVMEPVDDPRQVKVQPTETGNTSADHEYENPYDVPDEIPASNIHTHFPIKSTMTKIPIASPSLSADGEYEHSYDDATSMPASNIHTHVLIMSTMAEIVQPEAPQANTDTSPYYNVSASAPRSRAGQEGQVRIIDPAGAYDVLPALDSVAFVSDPYTSLLPERENSQADEVDDLYMNARASSAEPEGYVNMEEIKKEDDNPYENA</sequence>
<evidence type="ECO:0000313" key="6">
    <source>
        <dbReference type="RefSeq" id="XP_035825501.1"/>
    </source>
</evidence>
<dbReference type="Pfam" id="PF00041">
    <property type="entry name" value="fn3"/>
    <property type="match status" value="1"/>
</dbReference>
<name>A0ABM1VSW0_APLCA</name>
<dbReference type="Proteomes" id="UP000694888">
    <property type="component" value="Unplaced"/>
</dbReference>
<organism evidence="4 7">
    <name type="scientific">Aplysia californica</name>
    <name type="common">California sea hare</name>
    <dbReference type="NCBI Taxonomy" id="6500"/>
    <lineage>
        <taxon>Eukaryota</taxon>
        <taxon>Metazoa</taxon>
        <taxon>Spiralia</taxon>
        <taxon>Lophotrochozoa</taxon>
        <taxon>Mollusca</taxon>
        <taxon>Gastropoda</taxon>
        <taxon>Heterobranchia</taxon>
        <taxon>Euthyneura</taxon>
        <taxon>Tectipleura</taxon>
        <taxon>Aplysiida</taxon>
        <taxon>Aplysioidea</taxon>
        <taxon>Aplysiidae</taxon>
        <taxon>Aplysia</taxon>
    </lineage>
</organism>
<evidence type="ECO:0000313" key="7">
    <source>
        <dbReference type="RefSeq" id="XP_035825502.1"/>
    </source>
</evidence>
<keyword evidence="2" id="KW-0472">Membrane</keyword>
<evidence type="ECO:0000313" key="4">
    <source>
        <dbReference type="Proteomes" id="UP000694888"/>
    </source>
</evidence>
<keyword evidence="4" id="KW-1185">Reference proteome</keyword>
<accession>A0ABM1VSW0</accession>
<feature type="compositionally biased region" description="Polar residues" evidence="1">
    <location>
        <begin position="295"/>
        <end position="304"/>
    </location>
</feature>
<dbReference type="RefSeq" id="XP_035825502.1">
    <property type="nucleotide sequence ID" value="XM_035969609.1"/>
</dbReference>
<gene>
    <name evidence="5 6 7" type="primary">LOC101850083</name>
</gene>
<dbReference type="InterPro" id="IPR003961">
    <property type="entry name" value="FN3_dom"/>
</dbReference>
<evidence type="ECO:0000256" key="1">
    <source>
        <dbReference type="SAM" id="MobiDB-lite"/>
    </source>
</evidence>
<dbReference type="RefSeq" id="XP_012937634.1">
    <property type="nucleotide sequence ID" value="XM_013082180.2"/>
</dbReference>
<evidence type="ECO:0000313" key="5">
    <source>
        <dbReference type="RefSeq" id="XP_012937634.1"/>
    </source>
</evidence>
<dbReference type="PROSITE" id="PS50853">
    <property type="entry name" value="FN3"/>
    <property type="match status" value="1"/>
</dbReference>
<dbReference type="InterPro" id="IPR013783">
    <property type="entry name" value="Ig-like_fold"/>
</dbReference>
<protein>
    <submittedName>
        <fullName evidence="5 6">Uncharacterized protein LOC101850083 isoform X1</fullName>
    </submittedName>
</protein>
<dbReference type="SMART" id="SM00060">
    <property type="entry name" value="FN3"/>
    <property type="match status" value="1"/>
</dbReference>
<evidence type="ECO:0000259" key="3">
    <source>
        <dbReference type="PROSITE" id="PS50853"/>
    </source>
</evidence>
<keyword evidence="2" id="KW-1133">Transmembrane helix</keyword>
<dbReference type="SUPFAM" id="SSF49265">
    <property type="entry name" value="Fibronectin type III"/>
    <property type="match status" value="1"/>
</dbReference>
<evidence type="ECO:0000256" key="2">
    <source>
        <dbReference type="SAM" id="Phobius"/>
    </source>
</evidence>
<dbReference type="GeneID" id="101850083"/>
<reference evidence="5 6" key="1">
    <citation type="submission" date="2025-05" db="UniProtKB">
        <authorList>
            <consortium name="RefSeq"/>
        </authorList>
    </citation>
    <scope>IDENTIFICATION</scope>
</reference>
<feature type="region of interest" description="Disordered" evidence="1">
    <location>
        <begin position="262"/>
        <end position="309"/>
    </location>
</feature>
<dbReference type="RefSeq" id="XP_035825501.1">
    <property type="nucleotide sequence ID" value="XM_035969608.1"/>
</dbReference>
<dbReference type="Gene3D" id="2.60.40.10">
    <property type="entry name" value="Immunoglobulins"/>
    <property type="match status" value="1"/>
</dbReference>
<feature type="transmembrane region" description="Helical" evidence="2">
    <location>
        <begin position="230"/>
        <end position="255"/>
    </location>
</feature>
<proteinExistence type="predicted"/>
<dbReference type="InterPro" id="IPR036116">
    <property type="entry name" value="FN3_sf"/>
</dbReference>
<feature type="region of interest" description="Disordered" evidence="1">
    <location>
        <begin position="461"/>
        <end position="485"/>
    </location>
</feature>
<dbReference type="CDD" id="cd00063">
    <property type="entry name" value="FN3"/>
    <property type="match status" value="1"/>
</dbReference>
<keyword evidence="2" id="KW-0812">Transmembrane</keyword>